<feature type="transmembrane region" description="Helical" evidence="5">
    <location>
        <begin position="69"/>
        <end position="86"/>
    </location>
</feature>
<feature type="transmembrane region" description="Helical" evidence="5">
    <location>
        <begin position="405"/>
        <end position="435"/>
    </location>
</feature>
<dbReference type="Proteomes" id="UP001197378">
    <property type="component" value="Unassembled WGS sequence"/>
</dbReference>
<dbReference type="Pfam" id="PF01740">
    <property type="entry name" value="STAS"/>
    <property type="match status" value="1"/>
</dbReference>
<organism evidence="7 8">
    <name type="scientific">Igneacidithiobacillus copahuensis</name>
    <dbReference type="NCBI Taxonomy" id="2724909"/>
    <lineage>
        <taxon>Bacteria</taxon>
        <taxon>Pseudomonadati</taxon>
        <taxon>Pseudomonadota</taxon>
        <taxon>Acidithiobacillia</taxon>
        <taxon>Acidithiobacillales</taxon>
        <taxon>Acidithiobacillaceae</taxon>
        <taxon>Igneacidithiobacillus</taxon>
    </lineage>
</organism>
<keyword evidence="4 5" id="KW-0472">Membrane</keyword>
<feature type="domain" description="STAS" evidence="6">
    <location>
        <begin position="466"/>
        <end position="572"/>
    </location>
</feature>
<keyword evidence="2 5" id="KW-0812">Transmembrane</keyword>
<evidence type="ECO:0000256" key="2">
    <source>
        <dbReference type="ARBA" id="ARBA00022692"/>
    </source>
</evidence>
<dbReference type="InterPro" id="IPR011547">
    <property type="entry name" value="SLC26A/SulP_dom"/>
</dbReference>
<keyword evidence="8" id="KW-1185">Reference proteome</keyword>
<dbReference type="Pfam" id="PF00916">
    <property type="entry name" value="Sulfate_transp"/>
    <property type="match status" value="1"/>
</dbReference>
<keyword evidence="3 5" id="KW-1133">Transmembrane helix</keyword>
<comment type="subcellular location">
    <subcellularLocation>
        <location evidence="1">Membrane</location>
        <topology evidence="1">Multi-pass membrane protein</topology>
    </subcellularLocation>
</comment>
<name>A0AAE3CIT6_9PROT</name>
<accession>A0AAE3CIT6</accession>
<dbReference type="PANTHER" id="PTHR11814">
    <property type="entry name" value="SULFATE TRANSPORTER"/>
    <property type="match status" value="1"/>
</dbReference>
<dbReference type="InterPro" id="IPR001902">
    <property type="entry name" value="SLC26A/SulP_fam"/>
</dbReference>
<dbReference type="GO" id="GO:0055085">
    <property type="term" value="P:transmembrane transport"/>
    <property type="evidence" value="ECO:0007669"/>
    <property type="project" value="InterPro"/>
</dbReference>
<feature type="transmembrane region" description="Helical" evidence="5">
    <location>
        <begin position="196"/>
        <end position="214"/>
    </location>
</feature>
<dbReference type="CDD" id="cd07042">
    <property type="entry name" value="STAS_SulP_like_sulfate_transporter"/>
    <property type="match status" value="1"/>
</dbReference>
<feature type="transmembrane region" description="Helical" evidence="5">
    <location>
        <begin position="348"/>
        <end position="371"/>
    </location>
</feature>
<feature type="transmembrane region" description="Helical" evidence="5">
    <location>
        <begin position="378"/>
        <end position="399"/>
    </location>
</feature>
<evidence type="ECO:0000256" key="1">
    <source>
        <dbReference type="ARBA" id="ARBA00004141"/>
    </source>
</evidence>
<feature type="transmembrane region" description="Helical" evidence="5">
    <location>
        <begin position="42"/>
        <end position="62"/>
    </location>
</feature>
<reference evidence="7" key="1">
    <citation type="journal article" date="2021" name="ISME J.">
        <title>Genomic evolution of the class Acidithiobacillia: deep-branching Proteobacteria living in extreme acidic conditions.</title>
        <authorList>
            <person name="Moya-Beltran A."/>
            <person name="Beard S."/>
            <person name="Rojas-Villalobos C."/>
            <person name="Issotta F."/>
            <person name="Gallardo Y."/>
            <person name="Ulloa R."/>
            <person name="Giaveno A."/>
            <person name="Degli Esposti M."/>
            <person name="Johnson D.B."/>
            <person name="Quatrini R."/>
        </authorList>
    </citation>
    <scope>NUCLEOTIDE SEQUENCE</scope>
    <source>
        <strain evidence="7">VAN18-1</strain>
    </source>
</reference>
<dbReference type="NCBIfam" id="TIGR00815">
    <property type="entry name" value="sulP"/>
    <property type="match status" value="1"/>
</dbReference>
<dbReference type="GO" id="GO:0016020">
    <property type="term" value="C:membrane"/>
    <property type="evidence" value="ECO:0007669"/>
    <property type="project" value="UniProtKB-SubCell"/>
</dbReference>
<feature type="transmembrane region" description="Helical" evidence="5">
    <location>
        <begin position="116"/>
        <end position="138"/>
    </location>
</feature>
<feature type="transmembrane region" description="Helical" evidence="5">
    <location>
        <begin position="150"/>
        <end position="168"/>
    </location>
</feature>
<dbReference type="EMBL" id="JAAXYO010000031">
    <property type="protein sequence ID" value="MBU2787024.1"/>
    <property type="molecule type" value="Genomic_DNA"/>
</dbReference>
<dbReference type="AlphaFoldDB" id="A0AAE3CIT6"/>
<evidence type="ECO:0000256" key="3">
    <source>
        <dbReference type="ARBA" id="ARBA00022989"/>
    </source>
</evidence>
<dbReference type="SUPFAM" id="SSF52091">
    <property type="entry name" value="SpoIIaa-like"/>
    <property type="match status" value="1"/>
</dbReference>
<feature type="transmembrane region" description="Helical" evidence="5">
    <location>
        <begin position="221"/>
        <end position="238"/>
    </location>
</feature>
<evidence type="ECO:0000256" key="4">
    <source>
        <dbReference type="ARBA" id="ARBA00023136"/>
    </source>
</evidence>
<evidence type="ECO:0000313" key="8">
    <source>
        <dbReference type="Proteomes" id="UP001197378"/>
    </source>
</evidence>
<sequence>MASSPLSSSPSGAVVCPLWLYRLLPFLRWWPQVNNRSLRADIIAGLTGALIVLPQGVAFAVIAGLPPHYGIYAAIVPAIIAALWGSSWHLVSGPTTAISIAVYESIVTHATPGSPAFISLALTLTFLVGVFQLVLGLARMGALVNFISHTVIIGFTAGAAILIAGSQIRHFFGLPLPRGLPIHETIHQLFVHWHEINPYVTSIAVITLLAGILFKRFLPRIPYMIAAMIVGSLLSLALNAKFGAATTGIKTVGALPGNLPPLSLPDFSLTALRDMFFPALVVTMLALTEAVSIARSVATRSGQRIDGNQEFMGQGLSNFIGSFFSAYASSGSFNRSGVNYAAGARTPLATVFASGFLLLILLLVGPLAAYLPTAAMAGILFLVAWGLIDFHHIGVIWRASRIESLILWVTLLGTVINLEKGIFFGILLSLIFYLYRTSRPNVQAQVPDPDPGTYHYISAQNHAECPQLKILRVNGSLFFGAVDHVGQQFSAVDEHNPSQKHLLVMASGINFVDIAGGELLAQEARRRRQMGGGLYFYRLKEGVRESLAQGGYLEELGEENFFPAGTRPIEKIYPKLDPEICRSCTARIFPQCQSHLPNGETRSPGS</sequence>
<proteinExistence type="predicted"/>
<protein>
    <submittedName>
        <fullName evidence="7">SulP family inorganic anion transporter</fullName>
    </submittedName>
</protein>
<feature type="transmembrane region" description="Helical" evidence="5">
    <location>
        <begin position="275"/>
        <end position="298"/>
    </location>
</feature>
<gene>
    <name evidence="7" type="ORF">HFQ13_02145</name>
</gene>
<dbReference type="PROSITE" id="PS50801">
    <property type="entry name" value="STAS"/>
    <property type="match status" value="1"/>
</dbReference>
<comment type="caution">
    <text evidence="7">The sequence shown here is derived from an EMBL/GenBank/DDBJ whole genome shotgun (WGS) entry which is preliminary data.</text>
</comment>
<evidence type="ECO:0000259" key="6">
    <source>
        <dbReference type="PROSITE" id="PS50801"/>
    </source>
</evidence>
<dbReference type="InterPro" id="IPR036513">
    <property type="entry name" value="STAS_dom_sf"/>
</dbReference>
<evidence type="ECO:0000313" key="7">
    <source>
        <dbReference type="EMBL" id="MBU2787024.1"/>
    </source>
</evidence>
<dbReference type="RefSeq" id="WP_215885359.1">
    <property type="nucleotide sequence ID" value="NZ_JAAXYO010000031.1"/>
</dbReference>
<evidence type="ECO:0000256" key="5">
    <source>
        <dbReference type="SAM" id="Phobius"/>
    </source>
</evidence>
<dbReference type="InterPro" id="IPR002645">
    <property type="entry name" value="STAS_dom"/>
</dbReference>
<dbReference type="Gene3D" id="3.30.750.24">
    <property type="entry name" value="STAS domain"/>
    <property type="match status" value="1"/>
</dbReference>